<reference evidence="2" key="1">
    <citation type="journal article" date="2023" name="Front. Plant Sci.">
        <title>Chromosomal-level genome assembly of Melastoma candidum provides insights into trichome evolution.</title>
        <authorList>
            <person name="Zhong Y."/>
            <person name="Wu W."/>
            <person name="Sun C."/>
            <person name="Zou P."/>
            <person name="Liu Y."/>
            <person name="Dai S."/>
            <person name="Zhou R."/>
        </authorList>
    </citation>
    <scope>NUCLEOTIDE SEQUENCE [LARGE SCALE GENOMIC DNA]</scope>
</reference>
<evidence type="ECO:0000313" key="2">
    <source>
        <dbReference type="Proteomes" id="UP001057402"/>
    </source>
</evidence>
<sequence length="138" mass="14996">MKRSEDGAKKPPSQTNVAVRTKATRCTQKLVLVDSELEPAANPREVLGPESQGKGSPSTISAAVGLGKLATDSSINELLIMDMTDSDFWKLCQFEGVLTEDGNRNTSGNRDGSSDDLDFLEETTTNWGDQNDILQYLN</sequence>
<keyword evidence="2" id="KW-1185">Reference proteome</keyword>
<evidence type="ECO:0000313" key="1">
    <source>
        <dbReference type="EMBL" id="KAI4376449.1"/>
    </source>
</evidence>
<gene>
    <name evidence="1" type="ORF">MLD38_014210</name>
</gene>
<organism evidence="1 2">
    <name type="scientific">Melastoma candidum</name>
    <dbReference type="NCBI Taxonomy" id="119954"/>
    <lineage>
        <taxon>Eukaryota</taxon>
        <taxon>Viridiplantae</taxon>
        <taxon>Streptophyta</taxon>
        <taxon>Embryophyta</taxon>
        <taxon>Tracheophyta</taxon>
        <taxon>Spermatophyta</taxon>
        <taxon>Magnoliopsida</taxon>
        <taxon>eudicotyledons</taxon>
        <taxon>Gunneridae</taxon>
        <taxon>Pentapetalae</taxon>
        <taxon>rosids</taxon>
        <taxon>malvids</taxon>
        <taxon>Myrtales</taxon>
        <taxon>Melastomataceae</taxon>
        <taxon>Melastomatoideae</taxon>
        <taxon>Melastomateae</taxon>
        <taxon>Melastoma</taxon>
    </lineage>
</organism>
<proteinExistence type="predicted"/>
<name>A0ACB9RC44_9MYRT</name>
<protein>
    <submittedName>
        <fullName evidence="1">Uncharacterized protein</fullName>
    </submittedName>
</protein>
<comment type="caution">
    <text evidence="1">The sequence shown here is derived from an EMBL/GenBank/DDBJ whole genome shotgun (WGS) entry which is preliminary data.</text>
</comment>
<dbReference type="Proteomes" id="UP001057402">
    <property type="component" value="Chromosome 4"/>
</dbReference>
<dbReference type="EMBL" id="CM042883">
    <property type="protein sequence ID" value="KAI4376449.1"/>
    <property type="molecule type" value="Genomic_DNA"/>
</dbReference>
<accession>A0ACB9RC44</accession>